<dbReference type="Pfam" id="PF00089">
    <property type="entry name" value="Trypsin"/>
    <property type="match status" value="1"/>
</dbReference>
<keyword evidence="1 6" id="KW-0732">Signal</keyword>
<dbReference type="InterPro" id="IPR018114">
    <property type="entry name" value="TRYPSIN_HIS"/>
</dbReference>
<dbReference type="GO" id="GO:0006508">
    <property type="term" value="P:proteolysis"/>
    <property type="evidence" value="ECO:0007669"/>
    <property type="project" value="UniProtKB-KW"/>
</dbReference>
<dbReference type="SMART" id="SM00020">
    <property type="entry name" value="Tryp_SPc"/>
    <property type="match status" value="1"/>
</dbReference>
<dbReference type="CDD" id="cd00190">
    <property type="entry name" value="Tryp_SPc"/>
    <property type="match status" value="1"/>
</dbReference>
<keyword evidence="3" id="KW-0325">Glycoprotein</keyword>
<dbReference type="KEGG" id="pxu:106119155"/>
<dbReference type="InterPro" id="IPR001254">
    <property type="entry name" value="Trypsin_dom"/>
</dbReference>
<comment type="similarity">
    <text evidence="4">Belongs to the peptidase S1 family. CLIP subfamily.</text>
</comment>
<dbReference type="PANTHER" id="PTHR24256">
    <property type="entry name" value="TRYPTASE-RELATED"/>
    <property type="match status" value="1"/>
</dbReference>
<evidence type="ECO:0000259" key="7">
    <source>
        <dbReference type="PROSITE" id="PS50240"/>
    </source>
</evidence>
<evidence type="ECO:0000313" key="8">
    <source>
        <dbReference type="RefSeq" id="XP_013169503.1"/>
    </source>
</evidence>
<dbReference type="GeneID" id="106119155"/>
<proteinExistence type="inferred from homology"/>
<keyword evidence="5" id="KW-0378">Hydrolase</keyword>
<accession>A0AAJ6ZC78</accession>
<evidence type="ECO:0000256" key="4">
    <source>
        <dbReference type="ARBA" id="ARBA00024195"/>
    </source>
</evidence>
<feature type="domain" description="Peptidase S1" evidence="7">
    <location>
        <begin position="246"/>
        <end position="498"/>
    </location>
</feature>
<dbReference type="FunFam" id="2.40.10.10:FF:000028">
    <property type="entry name" value="Serine protease easter"/>
    <property type="match status" value="1"/>
</dbReference>
<feature type="signal peptide" evidence="6">
    <location>
        <begin position="1"/>
        <end position="20"/>
    </location>
</feature>
<evidence type="ECO:0000256" key="6">
    <source>
        <dbReference type="SAM" id="SignalP"/>
    </source>
</evidence>
<dbReference type="SUPFAM" id="SSF50494">
    <property type="entry name" value="Trypsin-like serine proteases"/>
    <property type="match status" value="1"/>
</dbReference>
<dbReference type="RefSeq" id="XP_013169503.1">
    <property type="nucleotide sequence ID" value="XM_013314049.1"/>
</dbReference>
<sequence>MEYLISLGIILSLICGGAFQENCSQCVRTDNCPHFNNMQINEQRKWLHLFPCHQSFNRDFYESTTEFGRYYICCSGEHAWSIIHEHKYHDKNIMPDNFAYLGRKIFENENNNINTFAKLIQSPFLPNQRRPAVVNQYPCTNSACINQPGSNNKGISPPQFVQGPRPGRPGGILGGVSKTLPQQCQASNFPPNPNTGCCGVDTFGTNGVTDAQTVVAAMSNLPLANNRRFRRQSDNDKVEIDLDNRIAGGAETELNQFPWTILLRASFDFGVNVTNFDCGGSIISSRYILTAAHCVVTDGATLTNVDIYMAEYDKRTFPMDCRLSANGQKSCITNVVVKAEKVIPHSGFNSKTLQNDIALIRLREYAPYTEFIRPICLPPININSQAFFDLPLPVAGWGRNGQFATDVKQSTILNLVPRNNCLVYYPYLQASHMCAMGKTGEDTCKGDSGGPLMMLYGGKYYVVGVVSGKRSDVPCGTAVPSLYTNVFVYSEWILSNME</sequence>
<dbReference type="InterPro" id="IPR043504">
    <property type="entry name" value="Peptidase_S1_PA_chymotrypsin"/>
</dbReference>
<dbReference type="PRINTS" id="PR00722">
    <property type="entry name" value="CHYMOTRYPSIN"/>
</dbReference>
<evidence type="ECO:0000256" key="2">
    <source>
        <dbReference type="ARBA" id="ARBA00023157"/>
    </source>
</evidence>
<dbReference type="PROSITE" id="PS00134">
    <property type="entry name" value="TRYPSIN_HIS"/>
    <property type="match status" value="1"/>
</dbReference>
<dbReference type="AlphaFoldDB" id="A0AAJ6ZC78"/>
<evidence type="ECO:0000256" key="3">
    <source>
        <dbReference type="ARBA" id="ARBA00023180"/>
    </source>
</evidence>
<protein>
    <submittedName>
        <fullName evidence="8">Serine protease easter-like</fullName>
    </submittedName>
</protein>
<organism evidence="8">
    <name type="scientific">Papilio xuthus</name>
    <name type="common">Asian swallowtail butterfly</name>
    <dbReference type="NCBI Taxonomy" id="66420"/>
    <lineage>
        <taxon>Eukaryota</taxon>
        <taxon>Metazoa</taxon>
        <taxon>Ecdysozoa</taxon>
        <taxon>Arthropoda</taxon>
        <taxon>Hexapoda</taxon>
        <taxon>Insecta</taxon>
        <taxon>Pterygota</taxon>
        <taxon>Neoptera</taxon>
        <taxon>Endopterygota</taxon>
        <taxon>Lepidoptera</taxon>
        <taxon>Glossata</taxon>
        <taxon>Ditrysia</taxon>
        <taxon>Papilionoidea</taxon>
        <taxon>Papilionidae</taxon>
        <taxon>Papilioninae</taxon>
        <taxon>Papilio</taxon>
    </lineage>
</organism>
<keyword evidence="5" id="KW-0645">Protease</keyword>
<keyword evidence="5" id="KW-0720">Serine protease</keyword>
<keyword evidence="2" id="KW-1015">Disulfide bond</keyword>
<evidence type="ECO:0000256" key="1">
    <source>
        <dbReference type="ARBA" id="ARBA00022729"/>
    </source>
</evidence>
<dbReference type="InterPro" id="IPR001314">
    <property type="entry name" value="Peptidase_S1A"/>
</dbReference>
<feature type="chain" id="PRO_5042568250" evidence="6">
    <location>
        <begin position="21"/>
        <end position="498"/>
    </location>
</feature>
<dbReference type="Proteomes" id="UP000694872">
    <property type="component" value="Unplaced"/>
</dbReference>
<dbReference type="PROSITE" id="PS00135">
    <property type="entry name" value="TRYPSIN_SER"/>
    <property type="match status" value="1"/>
</dbReference>
<gene>
    <name evidence="8" type="primary">LOC106119155</name>
</gene>
<dbReference type="InterPro" id="IPR033116">
    <property type="entry name" value="TRYPSIN_SER"/>
</dbReference>
<reference evidence="8" key="1">
    <citation type="submission" date="2025-08" db="UniProtKB">
        <authorList>
            <consortium name="RefSeq"/>
        </authorList>
    </citation>
    <scope>IDENTIFICATION</scope>
</reference>
<dbReference type="GO" id="GO:0004252">
    <property type="term" value="F:serine-type endopeptidase activity"/>
    <property type="evidence" value="ECO:0007669"/>
    <property type="project" value="InterPro"/>
</dbReference>
<name>A0AAJ6ZC78_PAPXU</name>
<dbReference type="InterPro" id="IPR051487">
    <property type="entry name" value="Ser/Thr_Proteases_Immune/Dev"/>
</dbReference>
<dbReference type="PROSITE" id="PS50240">
    <property type="entry name" value="TRYPSIN_DOM"/>
    <property type="match status" value="1"/>
</dbReference>
<dbReference type="Gene3D" id="2.40.10.10">
    <property type="entry name" value="Trypsin-like serine proteases"/>
    <property type="match status" value="1"/>
</dbReference>
<dbReference type="InterPro" id="IPR009003">
    <property type="entry name" value="Peptidase_S1_PA"/>
</dbReference>
<evidence type="ECO:0000256" key="5">
    <source>
        <dbReference type="RuleBase" id="RU363034"/>
    </source>
</evidence>